<sequence>MEPKMIEIVTESKSIAQAMVDAAMKQEEEMVISSNAR</sequence>
<proteinExistence type="predicted"/>
<reference evidence="1 2" key="1">
    <citation type="submission" date="2020-09" db="EMBL/GenBank/DDBJ databases">
        <authorList>
            <person name="Ashkenazy H."/>
        </authorList>
    </citation>
    <scope>NUCLEOTIDE SEQUENCE [LARGE SCALE GENOMIC DNA]</scope>
    <source>
        <strain evidence="2">cv. Cdm-0</strain>
    </source>
</reference>
<dbReference type="Proteomes" id="UP000516314">
    <property type="component" value="Chromosome 2"/>
</dbReference>
<dbReference type="EMBL" id="LR881467">
    <property type="protein sequence ID" value="CAD5318366.1"/>
    <property type="molecule type" value="Genomic_DNA"/>
</dbReference>
<accession>A0A7G2E824</accession>
<evidence type="ECO:0000313" key="1">
    <source>
        <dbReference type="EMBL" id="CAD5318366.1"/>
    </source>
</evidence>
<dbReference type="AlphaFoldDB" id="A0A7G2E824"/>
<name>A0A7G2E824_ARATH</name>
<gene>
    <name evidence="1" type="ORF">AT9943_LOCUS6601</name>
</gene>
<protein>
    <submittedName>
        <fullName evidence="1">(thale cress) hypothetical protein</fullName>
    </submittedName>
</protein>
<evidence type="ECO:0000313" key="2">
    <source>
        <dbReference type="Proteomes" id="UP000516314"/>
    </source>
</evidence>
<organism evidence="1 2">
    <name type="scientific">Arabidopsis thaliana</name>
    <name type="common">Mouse-ear cress</name>
    <dbReference type="NCBI Taxonomy" id="3702"/>
    <lineage>
        <taxon>Eukaryota</taxon>
        <taxon>Viridiplantae</taxon>
        <taxon>Streptophyta</taxon>
        <taxon>Embryophyta</taxon>
        <taxon>Tracheophyta</taxon>
        <taxon>Spermatophyta</taxon>
        <taxon>Magnoliopsida</taxon>
        <taxon>eudicotyledons</taxon>
        <taxon>Gunneridae</taxon>
        <taxon>Pentapetalae</taxon>
        <taxon>rosids</taxon>
        <taxon>malvids</taxon>
        <taxon>Brassicales</taxon>
        <taxon>Brassicaceae</taxon>
        <taxon>Camelineae</taxon>
        <taxon>Arabidopsis</taxon>
    </lineage>
</organism>